<dbReference type="InterPro" id="IPR009799">
    <property type="entry name" value="EthD_dom"/>
</dbReference>
<dbReference type="SUPFAM" id="SSF54909">
    <property type="entry name" value="Dimeric alpha+beta barrel"/>
    <property type="match status" value="1"/>
</dbReference>
<dbReference type="InterPro" id="IPR011008">
    <property type="entry name" value="Dimeric_a/b-barrel"/>
</dbReference>
<evidence type="ECO:0000313" key="1">
    <source>
        <dbReference type="EMBL" id="AVH45424.1"/>
    </source>
</evidence>
<name>A0A2L2LM64_AGRTU</name>
<reference evidence="1 2" key="1">
    <citation type="submission" date="2018-02" db="EMBL/GenBank/DDBJ databases">
        <title>Complete genome sequence of Agrobacterium tumefaciens 1D1609.</title>
        <authorList>
            <person name="Cho S.-T."/>
            <person name="Haryono M."/>
            <person name="Chang H.-H."/>
            <person name="Santos M.N."/>
            <person name="Lai E.-M."/>
            <person name="Kuo C.-H."/>
        </authorList>
    </citation>
    <scope>NUCLEOTIDE SEQUENCE [LARGE SCALE GENOMIC DNA]</scope>
    <source>
        <strain evidence="1 2">1D1609</strain>
        <plasmid evidence="2">Plasmid pat1d1609a</plasmid>
    </source>
</reference>
<dbReference type="GO" id="GO:0016491">
    <property type="term" value="F:oxidoreductase activity"/>
    <property type="evidence" value="ECO:0007669"/>
    <property type="project" value="InterPro"/>
</dbReference>
<dbReference type="Proteomes" id="UP000237717">
    <property type="component" value="Plasmid pAt1D1609a"/>
</dbReference>
<evidence type="ECO:0000313" key="2">
    <source>
        <dbReference type="Proteomes" id="UP000237717"/>
    </source>
</evidence>
<keyword evidence="1" id="KW-0614">Plasmid</keyword>
<proteinExistence type="predicted"/>
<geneLocation type="plasmid" evidence="2">
    <name>pat1d1609a</name>
</geneLocation>
<accession>A0A2L2LM64</accession>
<dbReference type="Gene3D" id="3.30.70.100">
    <property type="match status" value="1"/>
</dbReference>
<dbReference type="EMBL" id="CP026927">
    <property type="protein sequence ID" value="AVH45424.1"/>
    <property type="molecule type" value="Genomic_DNA"/>
</dbReference>
<dbReference type="AlphaFoldDB" id="A0A2L2LM64"/>
<organism evidence="1 2">
    <name type="scientific">Agrobacterium tumefaciens</name>
    <dbReference type="NCBI Taxonomy" id="358"/>
    <lineage>
        <taxon>Bacteria</taxon>
        <taxon>Pseudomonadati</taxon>
        <taxon>Pseudomonadota</taxon>
        <taxon>Alphaproteobacteria</taxon>
        <taxon>Hyphomicrobiales</taxon>
        <taxon>Rhizobiaceae</taxon>
        <taxon>Rhizobium/Agrobacterium group</taxon>
        <taxon>Agrobacterium</taxon>
        <taxon>Agrobacterium tumefaciens complex</taxon>
    </lineage>
</organism>
<dbReference type="NCBIfam" id="TIGR02118">
    <property type="entry name" value="EthD family reductase"/>
    <property type="match status" value="1"/>
</dbReference>
<sequence>MRHGFDVASPAGPKYYAVVDCEFDTEDSMKTALASPQGEAAAADVPNYASAGVTILTFEVAPQLGSEIFPGVA</sequence>
<protein>
    <submittedName>
        <fullName evidence="1">Ethyl tert-butyl ether degradation protein EthD</fullName>
    </submittedName>
</protein>
<gene>
    <name evidence="1" type="ORF">At1D1609_53920</name>
</gene>